<feature type="transmembrane region" description="Helical" evidence="1">
    <location>
        <begin position="120"/>
        <end position="144"/>
    </location>
</feature>
<evidence type="ECO:0000256" key="1">
    <source>
        <dbReference type="SAM" id="Phobius"/>
    </source>
</evidence>
<keyword evidence="1" id="KW-0472">Membrane</keyword>
<evidence type="ECO:0000313" key="3">
    <source>
        <dbReference type="Proteomes" id="UP000182486"/>
    </source>
</evidence>
<reference evidence="2 3" key="1">
    <citation type="submission" date="2016-09" db="EMBL/GenBank/DDBJ databases">
        <title>Couchioplanes caeruleus draft genome sequence.</title>
        <authorList>
            <person name="Sheehan J."/>
            <person name="Caffrey P."/>
        </authorList>
    </citation>
    <scope>NUCLEOTIDE SEQUENCE [LARGE SCALE GENOMIC DNA]</scope>
    <source>
        <strain evidence="2 3">DSM 43634</strain>
    </source>
</reference>
<dbReference type="InterPro" id="IPR017850">
    <property type="entry name" value="Alkaline_phosphatase_core_sf"/>
</dbReference>
<protein>
    <submittedName>
        <fullName evidence="2">Sulfatase</fullName>
    </submittedName>
</protein>
<keyword evidence="1" id="KW-0812">Transmembrane</keyword>
<feature type="transmembrane region" description="Helical" evidence="1">
    <location>
        <begin position="37"/>
        <end position="59"/>
    </location>
</feature>
<keyword evidence="1" id="KW-1133">Transmembrane helix</keyword>
<comment type="caution">
    <text evidence="2">The sequence shown here is derived from an EMBL/GenBank/DDBJ whole genome shotgun (WGS) entry which is preliminary data.</text>
</comment>
<dbReference type="EMBL" id="MEIA01000085">
    <property type="protein sequence ID" value="OJF14797.1"/>
    <property type="molecule type" value="Genomic_DNA"/>
</dbReference>
<proteinExistence type="predicted"/>
<dbReference type="SUPFAM" id="SSF53649">
    <property type="entry name" value="Alkaline phosphatase-like"/>
    <property type="match status" value="1"/>
</dbReference>
<sequence length="547" mass="58968">MSRPRRIAAGVATGLCALLVFLALVVPEQITRLPAGTSPWAALVRLPVEALLAAAVLIVLPARARVITAGVLGGVLGLLTVVKIIDVGFLTTLDRSFDPVLDWPLFADAYRFVRDSFGTAGAVGAVAGAVLLAVGLLVGMVFAVRRLATVMARHDAVARAGVGVAAVAWLVLALLGTSLVPGLYVASDSAAVLARRQVLRVPAAVHDRKQFTAEASTDAFRDTPPASLLTGLRDKDVIFAFVESYGRSAIEDPRLSRRVDPVLSEGTARLAKAGYAARSGFLTSPTTSGFSWLAHATLHSGVWIDNEQRYRGLVSGDRLTLPGAFHKSGAWRTVGVEPGNTFDWPESRFYGFERIYDSRTLGYQGPSFGWARVPDQFTLKAFTDYEYARAGRGPLMAEITLISSHTPWAPTPSLVGWDEIGDGALYRAQHARGRKAAEVWKESAQVRSEYAASVAYSIGSLVSWVREYGDDDLVLVFLGDHQPAPIVVGNRASYDVPVTIVARDRTVLDRISGWGWTEGLEPSPQAPVWRMDAFRDKFLTAFGPGPR</sequence>
<dbReference type="RefSeq" id="WP_071804236.1">
    <property type="nucleotide sequence ID" value="NZ_MEIA01000085.1"/>
</dbReference>
<dbReference type="Gene3D" id="3.40.720.10">
    <property type="entry name" value="Alkaline Phosphatase, subunit A"/>
    <property type="match status" value="1"/>
</dbReference>
<dbReference type="AlphaFoldDB" id="A0A1K0FPM4"/>
<evidence type="ECO:0000313" key="2">
    <source>
        <dbReference type="EMBL" id="OJF14797.1"/>
    </source>
</evidence>
<feature type="transmembrane region" description="Helical" evidence="1">
    <location>
        <begin position="156"/>
        <end position="180"/>
    </location>
</feature>
<organism evidence="2 3">
    <name type="scientific">Couchioplanes caeruleus subsp. caeruleus</name>
    <dbReference type="NCBI Taxonomy" id="56427"/>
    <lineage>
        <taxon>Bacteria</taxon>
        <taxon>Bacillati</taxon>
        <taxon>Actinomycetota</taxon>
        <taxon>Actinomycetes</taxon>
        <taxon>Micromonosporales</taxon>
        <taxon>Micromonosporaceae</taxon>
        <taxon>Couchioplanes</taxon>
    </lineage>
</organism>
<name>A0A1K0FPM4_9ACTN</name>
<dbReference type="Proteomes" id="UP000182486">
    <property type="component" value="Unassembled WGS sequence"/>
</dbReference>
<keyword evidence="3" id="KW-1185">Reference proteome</keyword>
<feature type="transmembrane region" description="Helical" evidence="1">
    <location>
        <begin position="66"/>
        <end position="85"/>
    </location>
</feature>
<gene>
    <name evidence="2" type="ORF">BG844_07955</name>
</gene>
<accession>A0A1K0FPM4</accession>